<sequence length="344" mass="37907">MTTAASLRAYAFDRQQSLLQLDCSADLRHYSRNLGPGVQERIFQTTSDALRTQLDEHRDFLLQHQRQQQQPHLAPVPVPSGPAPAPALAHRPAFTQPPPLPPPQQQQQQQPPRSSAMGPAIQSLLQLDCSADLRHYSRNLGPGVQERIFQTTSDALRTQLDEHRDFLLQHQRQQQQPHLAPVPVPSGPAPAPALAHRPAFTQPPPLPPPQQQQQQQPPRSSAMGPAIVARSPTKTVSGDINTYPLALREALYSQKSTSRAQDGRTIYHIVCSRATGRAGDDTVVMGSCRSMVAANEVAAQYFLENCLGNSEDVKYKQLANGALSCEAVMDNRRVSVHVQEARLE</sequence>
<feature type="compositionally biased region" description="Low complexity" evidence="1">
    <location>
        <begin position="64"/>
        <end position="73"/>
    </location>
</feature>
<dbReference type="GeneID" id="19401884"/>
<proteinExistence type="predicted"/>
<gene>
    <name evidence="2" type="ORF">SETTUDRAFT_182013</name>
</gene>
<dbReference type="AlphaFoldDB" id="R0JHK2"/>
<organism evidence="2 3">
    <name type="scientific">Exserohilum turcicum (strain 28A)</name>
    <name type="common">Northern leaf blight fungus</name>
    <name type="synonym">Setosphaeria turcica</name>
    <dbReference type="NCBI Taxonomy" id="671987"/>
    <lineage>
        <taxon>Eukaryota</taxon>
        <taxon>Fungi</taxon>
        <taxon>Dikarya</taxon>
        <taxon>Ascomycota</taxon>
        <taxon>Pezizomycotina</taxon>
        <taxon>Dothideomycetes</taxon>
        <taxon>Pleosporomycetidae</taxon>
        <taxon>Pleosporales</taxon>
        <taxon>Pleosporineae</taxon>
        <taxon>Pleosporaceae</taxon>
        <taxon>Exserohilum</taxon>
    </lineage>
</organism>
<reference evidence="2 3" key="2">
    <citation type="journal article" date="2013" name="PLoS Genet.">
        <title>Comparative genome structure, secondary metabolite, and effector coding capacity across Cochliobolus pathogens.</title>
        <authorList>
            <person name="Condon B.J."/>
            <person name="Leng Y."/>
            <person name="Wu D."/>
            <person name="Bushley K.E."/>
            <person name="Ohm R.A."/>
            <person name="Otillar R."/>
            <person name="Martin J."/>
            <person name="Schackwitz W."/>
            <person name="Grimwood J."/>
            <person name="MohdZainudin N."/>
            <person name="Xue C."/>
            <person name="Wang R."/>
            <person name="Manning V.A."/>
            <person name="Dhillon B."/>
            <person name="Tu Z.J."/>
            <person name="Steffenson B.J."/>
            <person name="Salamov A."/>
            <person name="Sun H."/>
            <person name="Lowry S."/>
            <person name="LaButti K."/>
            <person name="Han J."/>
            <person name="Copeland A."/>
            <person name="Lindquist E."/>
            <person name="Barry K."/>
            <person name="Schmutz J."/>
            <person name="Baker S.E."/>
            <person name="Ciuffetti L.M."/>
            <person name="Grigoriev I.V."/>
            <person name="Zhong S."/>
            <person name="Turgeon B.G."/>
        </authorList>
    </citation>
    <scope>NUCLEOTIDE SEQUENCE [LARGE SCALE GENOMIC DNA]</scope>
    <source>
        <strain evidence="3">28A</strain>
    </source>
</reference>
<evidence type="ECO:0000256" key="1">
    <source>
        <dbReference type="SAM" id="MobiDB-lite"/>
    </source>
</evidence>
<feature type="compositionally biased region" description="Pro residues" evidence="1">
    <location>
        <begin position="201"/>
        <end position="210"/>
    </location>
</feature>
<feature type="compositionally biased region" description="Pro residues" evidence="1">
    <location>
        <begin position="180"/>
        <end position="191"/>
    </location>
</feature>
<accession>R0JHK2</accession>
<feature type="region of interest" description="Disordered" evidence="1">
    <location>
        <begin position="170"/>
        <end position="235"/>
    </location>
</feature>
<dbReference type="Proteomes" id="UP000016935">
    <property type="component" value="Unassembled WGS sequence"/>
</dbReference>
<evidence type="ECO:0000313" key="3">
    <source>
        <dbReference type="Proteomes" id="UP000016935"/>
    </source>
</evidence>
<name>R0JHK2_EXST2</name>
<feature type="compositionally biased region" description="Pro residues" evidence="1">
    <location>
        <begin position="74"/>
        <end position="85"/>
    </location>
</feature>
<evidence type="ECO:0000313" key="2">
    <source>
        <dbReference type="EMBL" id="EOA80873.1"/>
    </source>
</evidence>
<keyword evidence="3" id="KW-1185">Reference proteome</keyword>
<dbReference type="OrthoDB" id="3789027at2759"/>
<dbReference type="RefSeq" id="XP_008031471.1">
    <property type="nucleotide sequence ID" value="XM_008033280.1"/>
</dbReference>
<dbReference type="HOGENOM" id="CLU_069437_0_0_1"/>
<feature type="region of interest" description="Disordered" evidence="1">
    <location>
        <begin position="64"/>
        <end position="118"/>
    </location>
</feature>
<feature type="compositionally biased region" description="Pro residues" evidence="1">
    <location>
        <begin position="95"/>
        <end position="104"/>
    </location>
</feature>
<dbReference type="eggNOG" id="ENOG502T3QA">
    <property type="taxonomic scope" value="Eukaryota"/>
</dbReference>
<dbReference type="EMBL" id="KB908877">
    <property type="protein sequence ID" value="EOA80873.1"/>
    <property type="molecule type" value="Genomic_DNA"/>
</dbReference>
<feature type="compositionally biased region" description="Low complexity" evidence="1">
    <location>
        <begin position="170"/>
        <end position="179"/>
    </location>
</feature>
<protein>
    <submittedName>
        <fullName evidence="2">Uncharacterized protein</fullName>
    </submittedName>
</protein>
<reference evidence="2 3" key="1">
    <citation type="journal article" date="2012" name="PLoS Pathog.">
        <title>Diverse lifestyles and strategies of plant pathogenesis encoded in the genomes of eighteen Dothideomycetes fungi.</title>
        <authorList>
            <person name="Ohm R.A."/>
            <person name="Feau N."/>
            <person name="Henrissat B."/>
            <person name="Schoch C.L."/>
            <person name="Horwitz B.A."/>
            <person name="Barry K.W."/>
            <person name="Condon B.J."/>
            <person name="Copeland A.C."/>
            <person name="Dhillon B."/>
            <person name="Glaser F."/>
            <person name="Hesse C.N."/>
            <person name="Kosti I."/>
            <person name="LaButti K."/>
            <person name="Lindquist E.A."/>
            <person name="Lucas S."/>
            <person name="Salamov A.A."/>
            <person name="Bradshaw R.E."/>
            <person name="Ciuffetti L."/>
            <person name="Hamelin R.C."/>
            <person name="Kema G.H.J."/>
            <person name="Lawrence C."/>
            <person name="Scott J.A."/>
            <person name="Spatafora J.W."/>
            <person name="Turgeon B.G."/>
            <person name="de Wit P.J.G.M."/>
            <person name="Zhong S."/>
            <person name="Goodwin S.B."/>
            <person name="Grigoriev I.V."/>
        </authorList>
    </citation>
    <scope>NUCLEOTIDE SEQUENCE [LARGE SCALE GENOMIC DNA]</scope>
    <source>
        <strain evidence="3">28A</strain>
    </source>
</reference>